<evidence type="ECO:0000256" key="2">
    <source>
        <dbReference type="ARBA" id="ARBA00023125"/>
    </source>
</evidence>
<dbReference type="InterPro" id="IPR000281">
    <property type="entry name" value="HTH_RpiR"/>
</dbReference>
<keyword evidence="3" id="KW-0804">Transcription</keyword>
<dbReference type="AlphaFoldDB" id="A0A2T3FLX2"/>
<name>A0A2T3FLX2_9FIRM</name>
<dbReference type="SUPFAM" id="SSF53697">
    <property type="entry name" value="SIS domain"/>
    <property type="match status" value="1"/>
</dbReference>
<dbReference type="CDD" id="cd05013">
    <property type="entry name" value="SIS_RpiR"/>
    <property type="match status" value="1"/>
</dbReference>
<dbReference type="GO" id="GO:0097367">
    <property type="term" value="F:carbohydrate derivative binding"/>
    <property type="evidence" value="ECO:0007669"/>
    <property type="project" value="InterPro"/>
</dbReference>
<reference evidence="7" key="4">
    <citation type="submission" date="2021-10" db="EMBL/GenBank/DDBJ databases">
        <title>Collection of gut derived symbiotic bacterial strains cultured from healthy donors.</title>
        <authorList>
            <person name="Lin H."/>
            <person name="Littmann E."/>
            <person name="Kohout C."/>
            <person name="Pamer E.G."/>
        </authorList>
    </citation>
    <scope>NUCLEOTIDE SEQUENCE</scope>
    <source>
        <strain evidence="7">DFI.5.2</strain>
    </source>
</reference>
<dbReference type="GO" id="GO:1901135">
    <property type="term" value="P:carbohydrate derivative metabolic process"/>
    <property type="evidence" value="ECO:0007669"/>
    <property type="project" value="InterPro"/>
</dbReference>
<reference evidence="10" key="3">
    <citation type="submission" date="2020-09" db="EMBL/GenBank/DDBJ databases">
        <title>Complete genome sequencing of Faecalibacillus intestinalis strain 14EGH31.</title>
        <authorList>
            <person name="Sakamoto M."/>
            <person name="Murakami T."/>
            <person name="Mori H."/>
        </authorList>
    </citation>
    <scope>NUCLEOTIDE SEQUENCE [LARGE SCALE GENOMIC DNA]</scope>
    <source>
        <strain evidence="10">14EGH31</strain>
    </source>
</reference>
<dbReference type="InterPro" id="IPR035472">
    <property type="entry name" value="RpiR-like_SIS"/>
</dbReference>
<dbReference type="PROSITE" id="PS51464">
    <property type="entry name" value="SIS"/>
    <property type="match status" value="1"/>
</dbReference>
<dbReference type="KEGG" id="fit:Fi14EGH31_10450"/>
<evidence type="ECO:0000313" key="10">
    <source>
        <dbReference type="Proteomes" id="UP000593842"/>
    </source>
</evidence>
<dbReference type="GO" id="GO:0003700">
    <property type="term" value="F:DNA-binding transcription factor activity"/>
    <property type="evidence" value="ECO:0007669"/>
    <property type="project" value="InterPro"/>
</dbReference>
<dbReference type="RefSeq" id="WP_022002267.1">
    <property type="nucleotide sequence ID" value="NZ_AP024085.1"/>
</dbReference>
<dbReference type="Pfam" id="PF01380">
    <property type="entry name" value="SIS"/>
    <property type="match status" value="1"/>
</dbReference>
<evidence type="ECO:0000259" key="5">
    <source>
        <dbReference type="PROSITE" id="PS51464"/>
    </source>
</evidence>
<protein>
    <submittedName>
        <fullName evidence="6 8">Transcriptional regulator</fullName>
    </submittedName>
</protein>
<keyword evidence="2" id="KW-0238">DNA-binding</keyword>
<dbReference type="GeneID" id="70579476"/>
<evidence type="ECO:0000313" key="9">
    <source>
        <dbReference type="Proteomes" id="UP000240974"/>
    </source>
</evidence>
<dbReference type="Proteomes" id="UP001197827">
    <property type="component" value="Unassembled WGS sequence"/>
</dbReference>
<keyword evidence="9" id="KW-1185">Reference proteome</keyword>
<reference evidence="8 9" key="1">
    <citation type="journal article" date="2019" name="Int. J. Syst. Evol. Microbiol.">
        <title>Faecalibacillus intestinalis gen. nov., sp. nov. and Faecalibacillus faecis sp. nov., isolated from human faeces.</title>
        <authorList>
            <person name="Seo B."/>
            <person name="Jeon K."/>
            <person name="Baek I."/>
            <person name="Lee Y.M."/>
            <person name="Baek K."/>
            <person name="Ko G."/>
        </authorList>
    </citation>
    <scope>NUCLEOTIDE SEQUENCE [LARGE SCALE GENOMIC DNA]</scope>
    <source>
        <strain evidence="8 9">SNUG30099</strain>
    </source>
</reference>
<evidence type="ECO:0000256" key="3">
    <source>
        <dbReference type="ARBA" id="ARBA00023163"/>
    </source>
</evidence>
<evidence type="ECO:0000256" key="1">
    <source>
        <dbReference type="ARBA" id="ARBA00023015"/>
    </source>
</evidence>
<feature type="domain" description="HTH rpiR-type" evidence="4">
    <location>
        <begin position="1"/>
        <end position="74"/>
    </location>
</feature>
<evidence type="ECO:0000313" key="6">
    <source>
        <dbReference type="EMBL" id="BCL57333.1"/>
    </source>
</evidence>
<dbReference type="EMBL" id="JAJDKQ010000036">
    <property type="protein sequence ID" value="MCB8562943.1"/>
    <property type="molecule type" value="Genomic_DNA"/>
</dbReference>
<dbReference type="InterPro" id="IPR009057">
    <property type="entry name" value="Homeodomain-like_sf"/>
</dbReference>
<gene>
    <name evidence="8" type="ORF">C7U54_13280</name>
    <name evidence="6" type="ORF">Fi14EGH31_10450</name>
    <name evidence="7" type="ORF">LJD74_13200</name>
</gene>
<dbReference type="Proteomes" id="UP000593842">
    <property type="component" value="Chromosome"/>
</dbReference>
<evidence type="ECO:0000259" key="4">
    <source>
        <dbReference type="PROSITE" id="PS51071"/>
    </source>
</evidence>
<dbReference type="EMBL" id="PYLQ01000028">
    <property type="protein sequence ID" value="PST36280.1"/>
    <property type="molecule type" value="Genomic_DNA"/>
</dbReference>
<dbReference type="Pfam" id="PF01418">
    <property type="entry name" value="HTH_6"/>
    <property type="match status" value="1"/>
</dbReference>
<dbReference type="Gene3D" id="1.10.10.10">
    <property type="entry name" value="Winged helix-like DNA-binding domain superfamily/Winged helix DNA-binding domain"/>
    <property type="match status" value="1"/>
</dbReference>
<dbReference type="EMBL" id="AP024085">
    <property type="protein sequence ID" value="BCL57333.1"/>
    <property type="molecule type" value="Genomic_DNA"/>
</dbReference>
<reference evidence="6" key="2">
    <citation type="journal article" date="2020" name="Microbiol. Resour. Announc.">
        <title>Complete Genome Sequence of Faecalibacillus intestinalis JCM 34082, Isolated from Feces from a Healthy Japanese Female.</title>
        <authorList>
            <person name="Sakamoto M."/>
            <person name="Ikeyama N."/>
            <person name="Toyoda A."/>
            <person name="Murakami T."/>
            <person name="Mori H."/>
            <person name="Ohkuma M."/>
        </authorList>
    </citation>
    <scope>NUCLEOTIDE SEQUENCE</scope>
    <source>
        <strain evidence="6">14EGH31</strain>
    </source>
</reference>
<dbReference type="PANTHER" id="PTHR30514:SF1">
    <property type="entry name" value="HTH-TYPE TRANSCRIPTIONAL REGULATOR HEXR-RELATED"/>
    <property type="match status" value="1"/>
</dbReference>
<organism evidence="8 9">
    <name type="scientific">Faecalibacillus intestinalis</name>
    <dbReference type="NCBI Taxonomy" id="1982626"/>
    <lineage>
        <taxon>Bacteria</taxon>
        <taxon>Bacillati</taxon>
        <taxon>Bacillota</taxon>
        <taxon>Erysipelotrichia</taxon>
        <taxon>Erysipelotrichales</taxon>
        <taxon>Coprobacillaceae</taxon>
        <taxon>Faecalibacillus</taxon>
    </lineage>
</organism>
<evidence type="ECO:0000313" key="8">
    <source>
        <dbReference type="EMBL" id="PST36280.1"/>
    </source>
</evidence>
<dbReference type="InterPro" id="IPR047640">
    <property type="entry name" value="RpiR-like"/>
</dbReference>
<keyword evidence="1" id="KW-0805">Transcription regulation</keyword>
<dbReference type="PANTHER" id="PTHR30514">
    <property type="entry name" value="GLUCOKINASE"/>
    <property type="match status" value="1"/>
</dbReference>
<dbReference type="Proteomes" id="UP000240974">
    <property type="component" value="Unassembled WGS sequence"/>
</dbReference>
<accession>A0A2T3FLX2</accession>
<evidence type="ECO:0000313" key="7">
    <source>
        <dbReference type="EMBL" id="MCB8562943.1"/>
    </source>
</evidence>
<dbReference type="InterPro" id="IPR046348">
    <property type="entry name" value="SIS_dom_sf"/>
</dbReference>
<dbReference type="PROSITE" id="PS51071">
    <property type="entry name" value="HTH_RPIR"/>
    <property type="match status" value="1"/>
</dbReference>
<dbReference type="InterPro" id="IPR001347">
    <property type="entry name" value="SIS_dom"/>
</dbReference>
<feature type="domain" description="SIS" evidence="5">
    <location>
        <begin position="104"/>
        <end position="236"/>
    </location>
</feature>
<proteinExistence type="predicted"/>
<sequence>MLEKEKAIEKLNEKEIKVYQYILAHSLEFPFMTIRELADKVQVSTTVILNYVKKMGYKSFKEFKLAYRLQERKSRESKRIYDDKQVIGALIQLDNEYYQEKLHLAKVMIGNHNNLIFTGVGNSGLIGAYGARIFSSAGKYANVINDPFMRINASMEDTVIIALSISGKTPELLRIVESCKTFGACIISITANMKSPLALMSDISIPYFLKIDNIDQIDLTSQILAVAIIERLARND</sequence>
<dbReference type="InterPro" id="IPR036388">
    <property type="entry name" value="WH-like_DNA-bd_sf"/>
</dbReference>
<dbReference type="SUPFAM" id="SSF46689">
    <property type="entry name" value="Homeodomain-like"/>
    <property type="match status" value="1"/>
</dbReference>
<dbReference type="Gene3D" id="3.40.50.10490">
    <property type="entry name" value="Glucose-6-phosphate isomerase like protein, domain 1"/>
    <property type="match status" value="1"/>
</dbReference>
<dbReference type="GO" id="GO:0003677">
    <property type="term" value="F:DNA binding"/>
    <property type="evidence" value="ECO:0007669"/>
    <property type="project" value="UniProtKB-KW"/>
</dbReference>